<organism evidence="1 2">
    <name type="scientific">Diphasiastrum complanatum</name>
    <name type="common">Issler's clubmoss</name>
    <name type="synonym">Lycopodium complanatum</name>
    <dbReference type="NCBI Taxonomy" id="34168"/>
    <lineage>
        <taxon>Eukaryota</taxon>
        <taxon>Viridiplantae</taxon>
        <taxon>Streptophyta</taxon>
        <taxon>Embryophyta</taxon>
        <taxon>Tracheophyta</taxon>
        <taxon>Lycopodiopsida</taxon>
        <taxon>Lycopodiales</taxon>
        <taxon>Lycopodiaceae</taxon>
        <taxon>Lycopodioideae</taxon>
        <taxon>Diphasiastrum</taxon>
    </lineage>
</organism>
<name>A0ACC2D8A2_DIPCM</name>
<protein>
    <submittedName>
        <fullName evidence="1">Uncharacterized protein</fullName>
    </submittedName>
</protein>
<reference evidence="2" key="1">
    <citation type="journal article" date="2024" name="Proc. Natl. Acad. Sci. U.S.A.">
        <title>Extraordinary preservation of gene collinearity over three hundred million years revealed in homosporous lycophytes.</title>
        <authorList>
            <person name="Li C."/>
            <person name="Wickell D."/>
            <person name="Kuo L.Y."/>
            <person name="Chen X."/>
            <person name="Nie B."/>
            <person name="Liao X."/>
            <person name="Peng D."/>
            <person name="Ji J."/>
            <person name="Jenkins J."/>
            <person name="Williams M."/>
            <person name="Shu S."/>
            <person name="Plott C."/>
            <person name="Barry K."/>
            <person name="Rajasekar S."/>
            <person name="Grimwood J."/>
            <person name="Han X."/>
            <person name="Sun S."/>
            <person name="Hou Z."/>
            <person name="He W."/>
            <person name="Dai G."/>
            <person name="Sun C."/>
            <person name="Schmutz J."/>
            <person name="Leebens-Mack J.H."/>
            <person name="Li F.W."/>
            <person name="Wang L."/>
        </authorList>
    </citation>
    <scope>NUCLEOTIDE SEQUENCE [LARGE SCALE GENOMIC DNA]</scope>
    <source>
        <strain evidence="2">cv. PW_Plant_1</strain>
    </source>
</reference>
<comment type="caution">
    <text evidence="1">The sequence shown here is derived from an EMBL/GenBank/DDBJ whole genome shotgun (WGS) entry which is preliminary data.</text>
</comment>
<proteinExistence type="predicted"/>
<dbReference type="Proteomes" id="UP001162992">
    <property type="component" value="Chromosome 7"/>
</dbReference>
<gene>
    <name evidence="1" type="ORF">O6H91_07G106100</name>
</gene>
<accession>A0ACC2D8A2</accession>
<evidence type="ECO:0000313" key="2">
    <source>
        <dbReference type="Proteomes" id="UP001162992"/>
    </source>
</evidence>
<dbReference type="EMBL" id="CM055098">
    <property type="protein sequence ID" value="KAJ7550558.1"/>
    <property type="molecule type" value="Genomic_DNA"/>
</dbReference>
<evidence type="ECO:0000313" key="1">
    <source>
        <dbReference type="EMBL" id="KAJ7550558.1"/>
    </source>
</evidence>
<sequence>MARAVSLQLPGLRQSCRISPLYQEKLLPSSYSSSDRYKQGALMVKAYVGRNAGDHFATLGVHPGTSKQDIKRAYRRLALQYHPDVCKGDYCAPKFKQIQMAYEGALMSTAASQSGSYMDDSSYECTSVVSEGLMGINDDSWEDWEEWMGWEGAGTRDYTSHISIHL</sequence>
<keyword evidence="2" id="KW-1185">Reference proteome</keyword>